<name>A0A6A6J1Y1_9PLEO</name>
<evidence type="ECO:0000313" key="1">
    <source>
        <dbReference type="EMBL" id="KAF2256804.1"/>
    </source>
</evidence>
<evidence type="ECO:0000313" key="2">
    <source>
        <dbReference type="Proteomes" id="UP000800094"/>
    </source>
</evidence>
<protein>
    <submittedName>
        <fullName evidence="1">Uncharacterized protein</fullName>
    </submittedName>
</protein>
<organism evidence="1 2">
    <name type="scientific">Trematosphaeria pertusa</name>
    <dbReference type="NCBI Taxonomy" id="390896"/>
    <lineage>
        <taxon>Eukaryota</taxon>
        <taxon>Fungi</taxon>
        <taxon>Dikarya</taxon>
        <taxon>Ascomycota</taxon>
        <taxon>Pezizomycotina</taxon>
        <taxon>Dothideomycetes</taxon>
        <taxon>Pleosporomycetidae</taxon>
        <taxon>Pleosporales</taxon>
        <taxon>Massarineae</taxon>
        <taxon>Trematosphaeriaceae</taxon>
        <taxon>Trematosphaeria</taxon>
    </lineage>
</organism>
<proteinExistence type="predicted"/>
<dbReference type="GeneID" id="54585872"/>
<dbReference type="Proteomes" id="UP000800094">
    <property type="component" value="Unassembled WGS sequence"/>
</dbReference>
<accession>A0A6A6J1Y1</accession>
<sequence>MSDWSAWSAWVKPERRLVGFDRELDGYTGTTTGFFAVEGCSSGFFGRYFLFTPEAFRIPFPQQTRKRWRISGRLLQLALNGWRWPWHLEWQWASFGRFSWSAETRYLQRELRWAIQRFVWERRGTLAHQFAFGRVGSGAVLPGSPPAGATATQAIINKAFHGVDSGNPWITVILIYLDSQGYQVGQFGTVHLHRNGRETLGVQDGTRFDVAPGQALIRRPRAPPVARVNRRTIHLRRGGPPVPVPRGVLRPLVRDSILNSLILAPAHQDAAN</sequence>
<gene>
    <name evidence="1" type="ORF">BU26DRAFT_558240</name>
</gene>
<keyword evidence="2" id="KW-1185">Reference proteome</keyword>
<dbReference type="AlphaFoldDB" id="A0A6A6J1Y1"/>
<dbReference type="RefSeq" id="XP_033691808.1">
    <property type="nucleotide sequence ID" value="XM_033832542.1"/>
</dbReference>
<dbReference type="EMBL" id="ML987189">
    <property type="protein sequence ID" value="KAF2256804.1"/>
    <property type="molecule type" value="Genomic_DNA"/>
</dbReference>
<reference evidence="1" key="1">
    <citation type="journal article" date="2020" name="Stud. Mycol.">
        <title>101 Dothideomycetes genomes: a test case for predicting lifestyles and emergence of pathogens.</title>
        <authorList>
            <person name="Haridas S."/>
            <person name="Albert R."/>
            <person name="Binder M."/>
            <person name="Bloem J."/>
            <person name="Labutti K."/>
            <person name="Salamov A."/>
            <person name="Andreopoulos B."/>
            <person name="Baker S."/>
            <person name="Barry K."/>
            <person name="Bills G."/>
            <person name="Bluhm B."/>
            <person name="Cannon C."/>
            <person name="Castanera R."/>
            <person name="Culley D."/>
            <person name="Daum C."/>
            <person name="Ezra D."/>
            <person name="Gonzalez J."/>
            <person name="Henrissat B."/>
            <person name="Kuo A."/>
            <person name="Liang C."/>
            <person name="Lipzen A."/>
            <person name="Lutzoni F."/>
            <person name="Magnuson J."/>
            <person name="Mondo S."/>
            <person name="Nolan M."/>
            <person name="Ohm R."/>
            <person name="Pangilinan J."/>
            <person name="Park H.-J."/>
            <person name="Ramirez L."/>
            <person name="Alfaro M."/>
            <person name="Sun H."/>
            <person name="Tritt A."/>
            <person name="Yoshinaga Y."/>
            <person name="Zwiers L.-H."/>
            <person name="Turgeon B."/>
            <person name="Goodwin S."/>
            <person name="Spatafora J."/>
            <person name="Crous P."/>
            <person name="Grigoriev I."/>
        </authorList>
    </citation>
    <scope>NUCLEOTIDE SEQUENCE</scope>
    <source>
        <strain evidence="1">CBS 122368</strain>
    </source>
</reference>